<dbReference type="EMBL" id="MFUO01000026">
    <property type="protein sequence ID" value="OGI83510.1"/>
    <property type="molecule type" value="Genomic_DNA"/>
</dbReference>
<dbReference type="AlphaFoldDB" id="A0A1F6WNQ4"/>
<proteinExistence type="predicted"/>
<evidence type="ECO:0008006" key="3">
    <source>
        <dbReference type="Google" id="ProtNLM"/>
    </source>
</evidence>
<dbReference type="InterPro" id="IPR051404">
    <property type="entry name" value="TA_system_antitoxin"/>
</dbReference>
<gene>
    <name evidence="1" type="ORF">A2903_02225</name>
</gene>
<reference evidence="1 2" key="1">
    <citation type="journal article" date="2016" name="Nat. Commun.">
        <title>Thousands of microbial genomes shed light on interconnected biogeochemical processes in an aquifer system.</title>
        <authorList>
            <person name="Anantharaman K."/>
            <person name="Brown C.T."/>
            <person name="Hug L.A."/>
            <person name="Sharon I."/>
            <person name="Castelle C.J."/>
            <person name="Probst A.J."/>
            <person name="Thomas B.C."/>
            <person name="Singh A."/>
            <person name="Wilkins M.J."/>
            <person name="Karaoz U."/>
            <person name="Brodie E.L."/>
            <person name="Williams K.H."/>
            <person name="Hubbard S.S."/>
            <person name="Banfield J.F."/>
        </authorList>
    </citation>
    <scope>NUCLEOTIDE SEQUENCE [LARGE SCALE GENOMIC DNA]</scope>
</reference>
<name>A0A1F6WNQ4_9BACT</name>
<accession>A0A1F6WNQ4</accession>
<dbReference type="Gene3D" id="3.30.160.250">
    <property type="match status" value="1"/>
</dbReference>
<dbReference type="InterPro" id="IPR035069">
    <property type="entry name" value="TTHA1013/TTHA0281-like"/>
</dbReference>
<protein>
    <recommendedName>
        <fullName evidence="3">HicB family protein</fullName>
    </recommendedName>
</protein>
<comment type="caution">
    <text evidence="1">The sequence shown here is derived from an EMBL/GenBank/DDBJ whole genome shotgun (WGS) entry which is preliminary data.</text>
</comment>
<dbReference type="PANTHER" id="PTHR34504:SF4">
    <property type="entry name" value="ANTITOXIN HICB"/>
    <property type="match status" value="1"/>
</dbReference>
<organism evidence="1 2">
    <name type="scientific">Candidatus Nomurabacteria bacterium RIFCSPLOWO2_01_FULL_33_17</name>
    <dbReference type="NCBI Taxonomy" id="1801764"/>
    <lineage>
        <taxon>Bacteria</taxon>
        <taxon>Candidatus Nomuraibacteriota</taxon>
    </lineage>
</organism>
<sequence length="76" mass="8644">MKQTSKIFTAVYKKSGKWYSGWIEEVPGVNTQGKTLIETKKNLKEALSLILETNRLISERSKGKSLLIREQLSVFA</sequence>
<dbReference type="SUPFAM" id="SSF143100">
    <property type="entry name" value="TTHA1013/TTHA0281-like"/>
    <property type="match status" value="1"/>
</dbReference>
<dbReference type="Proteomes" id="UP000178184">
    <property type="component" value="Unassembled WGS sequence"/>
</dbReference>
<evidence type="ECO:0000313" key="2">
    <source>
        <dbReference type="Proteomes" id="UP000178184"/>
    </source>
</evidence>
<dbReference type="PANTHER" id="PTHR34504">
    <property type="entry name" value="ANTITOXIN HICB"/>
    <property type="match status" value="1"/>
</dbReference>
<dbReference type="STRING" id="1801764.A2903_02225"/>
<evidence type="ECO:0000313" key="1">
    <source>
        <dbReference type="EMBL" id="OGI83510.1"/>
    </source>
</evidence>